<name>A0A813VG38_9BILA</name>
<reference evidence="1" key="1">
    <citation type="submission" date="2021-02" db="EMBL/GenBank/DDBJ databases">
        <authorList>
            <person name="Nowell W R."/>
        </authorList>
    </citation>
    <scope>NUCLEOTIDE SEQUENCE</scope>
</reference>
<evidence type="ECO:0000313" key="3">
    <source>
        <dbReference type="Proteomes" id="UP000663829"/>
    </source>
</evidence>
<evidence type="ECO:0000313" key="1">
    <source>
        <dbReference type="EMBL" id="CAF0840368.1"/>
    </source>
</evidence>
<protein>
    <submittedName>
        <fullName evidence="1">Uncharacterized protein</fullName>
    </submittedName>
</protein>
<evidence type="ECO:0000313" key="2">
    <source>
        <dbReference type="EMBL" id="CAF3627708.1"/>
    </source>
</evidence>
<organism evidence="1 3">
    <name type="scientific">Didymodactylos carnosus</name>
    <dbReference type="NCBI Taxonomy" id="1234261"/>
    <lineage>
        <taxon>Eukaryota</taxon>
        <taxon>Metazoa</taxon>
        <taxon>Spiralia</taxon>
        <taxon>Gnathifera</taxon>
        <taxon>Rotifera</taxon>
        <taxon>Eurotatoria</taxon>
        <taxon>Bdelloidea</taxon>
        <taxon>Philodinida</taxon>
        <taxon>Philodinidae</taxon>
        <taxon>Didymodactylos</taxon>
    </lineage>
</organism>
<dbReference type="EMBL" id="CAJNOQ010000804">
    <property type="protein sequence ID" value="CAF0840368.1"/>
    <property type="molecule type" value="Genomic_DNA"/>
</dbReference>
<dbReference type="Proteomes" id="UP000681722">
    <property type="component" value="Unassembled WGS sequence"/>
</dbReference>
<dbReference type="AlphaFoldDB" id="A0A813VG38"/>
<keyword evidence="3" id="KW-1185">Reference proteome</keyword>
<dbReference type="OrthoDB" id="6150275at2759"/>
<gene>
    <name evidence="1" type="ORF">GPM918_LOCUS5532</name>
    <name evidence="2" type="ORF">SRO942_LOCUS5532</name>
</gene>
<dbReference type="PANTHER" id="PTHR47018:SF3">
    <property type="entry name" value="MYCBP-ASSOCIATED PROTEIN"/>
    <property type="match status" value="1"/>
</dbReference>
<accession>A0A813VG38</accession>
<proteinExistence type="predicted"/>
<comment type="caution">
    <text evidence="1">The sequence shown here is derived from an EMBL/GenBank/DDBJ whole genome shotgun (WGS) entry which is preliminary data.</text>
</comment>
<sequence>MCAAPTGLIITSKTNSLLTNIYPRYELFTDDSLKLILTAYAVIKYVFNNNDLTQSCYNGMPVHLPLLAGFLATHLIFNKRPLHSVTFCTPIAEDPSSQTAAEACLLGTKAAFLDTHFQKEVVIVVDEKIYRTYIKVTQTNPFDFRGITIYAGDFHVMKNYMIVVWDVLDDSGIEDILGYFYKGASLRSILVVHHFNKSLRCCKLLYTALSMLLIQSFLKSLPWFVDKVKLIVRDISNDYNFLKDELKQGVFKNMLEQVDTVELSVALDAWTIETIRKNTTFKFWYFVLHLLLEPLIIFYTSIRTANFPARNAALSRMAPLFFSNNHRNYARLCAQHLSDLRISSDYLLQRLSRSFAVNRTHRPFSSIAMDQTIECTINKLGKGSGGISGRFNQELINIWTNSFAYRSLMTSVTHEIAGLETANNTIDSHAECSPRRLKTDNNDLTTIICKLAAEKLFTCENEHCRKLLSGKIIHDDIIDSICTSYDRDLEALKKYIEERFVMKSVQIDEPLKDCVCEIQIYLTSIFSHEFTLAPLALCDHSNLDLMNQQKKSAVLDYLKEEFPVAFSTVDSSTKPEYSVLMEEADTRMLLYAYELQIDNRYNKITIQATDTDVILLYIAYANIINVDSLVIKSFNTSTKKNTYINTTIVANELIITKHCEPVILLILHALSGCDTTSFIRNVTKIKFLKTYFNNPQLYNEIIRFAENPLKDETILVAEQLLLACYSNKSLSQNSTQQYSTLDELRAAAAVSAFKQHNKNISVALPPTSDAFKFHCLRAFRQIYIWTKSFDQFIRYPALDNNCYELTDRQITI</sequence>
<dbReference type="EMBL" id="CAJOBC010000804">
    <property type="protein sequence ID" value="CAF3627708.1"/>
    <property type="molecule type" value="Genomic_DNA"/>
</dbReference>
<dbReference type="Proteomes" id="UP000663829">
    <property type="component" value="Unassembled WGS sequence"/>
</dbReference>
<dbReference type="PANTHER" id="PTHR47018">
    <property type="entry name" value="CXC DOMAIN-CONTAINING PROTEIN-RELATED"/>
    <property type="match status" value="1"/>
</dbReference>